<name>A0AB73PQ73_9XANT</name>
<sequence length="85" mass="9835">MVDRLRFSLITSKTTGFAGGIKMKIFKITEKEQADRQFLVQNVKEKCELDGFEITPRIERLSSLYIAGQIDLKEFENLLDLDTIH</sequence>
<dbReference type="Gene3D" id="1.10.8.1050">
    <property type="entry name" value="Antitoxin VbhA-like"/>
    <property type="match status" value="1"/>
</dbReference>
<protein>
    <recommendedName>
        <fullName evidence="3">Antitoxin VbhA domain-containing protein</fullName>
    </recommendedName>
</protein>
<comment type="caution">
    <text evidence="1">The sequence shown here is derived from an EMBL/GenBank/DDBJ whole genome shotgun (WGS) entry which is preliminary data.</text>
</comment>
<dbReference type="AlphaFoldDB" id="A0AB73PQ73"/>
<dbReference type="InterPro" id="IPR043038">
    <property type="entry name" value="VbhA_sf"/>
</dbReference>
<evidence type="ECO:0000313" key="2">
    <source>
        <dbReference type="Proteomes" id="UP000190210"/>
    </source>
</evidence>
<evidence type="ECO:0000313" key="1">
    <source>
        <dbReference type="EMBL" id="OOW84414.1"/>
    </source>
</evidence>
<reference evidence="1 2" key="1">
    <citation type="submission" date="2015-12" db="EMBL/GenBank/DDBJ databases">
        <authorList>
            <person name="Bansal K."/>
            <person name="Midha S."/>
            <person name="Patil P.B."/>
        </authorList>
    </citation>
    <scope>NUCLEOTIDE SEQUENCE [LARGE SCALE GENOMIC DNA]</scope>
    <source>
        <strain evidence="1 2">LMG9045</strain>
    </source>
</reference>
<dbReference type="Proteomes" id="UP000190210">
    <property type="component" value="Unassembled WGS sequence"/>
</dbReference>
<dbReference type="CDD" id="cd11586">
    <property type="entry name" value="VbhA_like"/>
    <property type="match status" value="1"/>
</dbReference>
<dbReference type="EMBL" id="LOKA01000008">
    <property type="protein sequence ID" value="OOW84414.1"/>
    <property type="molecule type" value="Genomic_DNA"/>
</dbReference>
<evidence type="ECO:0008006" key="3">
    <source>
        <dbReference type="Google" id="ProtNLM"/>
    </source>
</evidence>
<organism evidence="1 2">
    <name type="scientific">Xanthomonas axonopodis pv. clitoriae</name>
    <dbReference type="NCBI Taxonomy" id="487828"/>
    <lineage>
        <taxon>Bacteria</taxon>
        <taxon>Pseudomonadati</taxon>
        <taxon>Pseudomonadota</taxon>
        <taxon>Gammaproteobacteria</taxon>
        <taxon>Lysobacterales</taxon>
        <taxon>Lysobacteraceae</taxon>
        <taxon>Xanthomonas</taxon>
    </lineage>
</organism>
<proteinExistence type="predicted"/>
<accession>A0AB73PQ73</accession>
<gene>
    <name evidence="1" type="ORF">Xclt_08670</name>
</gene>
<dbReference type="InterPro" id="IPR033788">
    <property type="entry name" value="VbhA-like"/>
</dbReference>